<sequence>RSWEEKKECREDLREMEAFNEFIKQSKLIDALMVGKSFMWFGLGNRFRQLDRFLISDVG</sequence>
<dbReference type="AlphaFoldDB" id="A0A9D3UFS2"/>
<gene>
    <name evidence="1" type="ORF">J1N35_041508</name>
</gene>
<dbReference type="EMBL" id="JAIQCV010000012">
    <property type="protein sequence ID" value="KAH1039765.1"/>
    <property type="molecule type" value="Genomic_DNA"/>
</dbReference>
<name>A0A9D3UFS2_9ROSI</name>
<comment type="caution">
    <text evidence="1">The sequence shown here is derived from an EMBL/GenBank/DDBJ whole genome shotgun (WGS) entry which is preliminary data.</text>
</comment>
<evidence type="ECO:0000313" key="2">
    <source>
        <dbReference type="Proteomes" id="UP000828251"/>
    </source>
</evidence>
<reference evidence="1 2" key="1">
    <citation type="journal article" date="2021" name="Plant Biotechnol. J.">
        <title>Multi-omics assisted identification of the key and species-specific regulatory components of drought-tolerant mechanisms in Gossypium stocksii.</title>
        <authorList>
            <person name="Yu D."/>
            <person name="Ke L."/>
            <person name="Zhang D."/>
            <person name="Wu Y."/>
            <person name="Sun Y."/>
            <person name="Mei J."/>
            <person name="Sun J."/>
            <person name="Sun Y."/>
        </authorList>
    </citation>
    <scope>NUCLEOTIDE SEQUENCE [LARGE SCALE GENOMIC DNA]</scope>
    <source>
        <strain evidence="2">cv. E1</strain>
        <tissue evidence="1">Leaf</tissue>
    </source>
</reference>
<protein>
    <submittedName>
        <fullName evidence="1">Uncharacterized protein</fullName>
    </submittedName>
</protein>
<dbReference type="Proteomes" id="UP000828251">
    <property type="component" value="Unassembled WGS sequence"/>
</dbReference>
<evidence type="ECO:0000313" key="1">
    <source>
        <dbReference type="EMBL" id="KAH1039765.1"/>
    </source>
</evidence>
<accession>A0A9D3UFS2</accession>
<proteinExistence type="predicted"/>
<keyword evidence="2" id="KW-1185">Reference proteome</keyword>
<organism evidence="1 2">
    <name type="scientific">Gossypium stocksii</name>
    <dbReference type="NCBI Taxonomy" id="47602"/>
    <lineage>
        <taxon>Eukaryota</taxon>
        <taxon>Viridiplantae</taxon>
        <taxon>Streptophyta</taxon>
        <taxon>Embryophyta</taxon>
        <taxon>Tracheophyta</taxon>
        <taxon>Spermatophyta</taxon>
        <taxon>Magnoliopsida</taxon>
        <taxon>eudicotyledons</taxon>
        <taxon>Gunneridae</taxon>
        <taxon>Pentapetalae</taxon>
        <taxon>rosids</taxon>
        <taxon>malvids</taxon>
        <taxon>Malvales</taxon>
        <taxon>Malvaceae</taxon>
        <taxon>Malvoideae</taxon>
        <taxon>Gossypium</taxon>
    </lineage>
</organism>
<feature type="non-terminal residue" evidence="1">
    <location>
        <position position="1"/>
    </location>
</feature>